<keyword evidence="3" id="KW-1185">Reference proteome</keyword>
<organism evidence="2 3">
    <name type="scientific">Castilleja foliolosa</name>
    <dbReference type="NCBI Taxonomy" id="1961234"/>
    <lineage>
        <taxon>Eukaryota</taxon>
        <taxon>Viridiplantae</taxon>
        <taxon>Streptophyta</taxon>
        <taxon>Embryophyta</taxon>
        <taxon>Tracheophyta</taxon>
        <taxon>Spermatophyta</taxon>
        <taxon>Magnoliopsida</taxon>
        <taxon>eudicotyledons</taxon>
        <taxon>Gunneridae</taxon>
        <taxon>Pentapetalae</taxon>
        <taxon>asterids</taxon>
        <taxon>lamiids</taxon>
        <taxon>Lamiales</taxon>
        <taxon>Orobanchaceae</taxon>
        <taxon>Pedicularideae</taxon>
        <taxon>Castillejinae</taxon>
        <taxon>Castilleja</taxon>
    </lineage>
</organism>
<dbReference type="Proteomes" id="UP001632038">
    <property type="component" value="Unassembled WGS sequence"/>
</dbReference>
<dbReference type="PANTHER" id="PTHR11679">
    <property type="entry name" value="VESICLE PROTEIN SORTING-ASSOCIATED"/>
    <property type="match status" value="1"/>
</dbReference>
<proteinExistence type="inferred from homology"/>
<protein>
    <submittedName>
        <fullName evidence="2">Uncharacterized protein</fullName>
    </submittedName>
</protein>
<evidence type="ECO:0000256" key="1">
    <source>
        <dbReference type="ARBA" id="ARBA00009884"/>
    </source>
</evidence>
<dbReference type="InterPro" id="IPR036045">
    <property type="entry name" value="Sec1-like_sf"/>
</dbReference>
<name>A0ABD3BXQ6_9LAMI</name>
<dbReference type="SUPFAM" id="SSF56815">
    <property type="entry name" value="Sec1/munc18-like (SM) proteins"/>
    <property type="match status" value="1"/>
</dbReference>
<dbReference type="InterPro" id="IPR043154">
    <property type="entry name" value="Sec-1-like_dom1"/>
</dbReference>
<reference evidence="3" key="1">
    <citation type="journal article" date="2024" name="IScience">
        <title>Strigolactones Initiate the Formation of Haustorium-like Structures in Castilleja.</title>
        <authorList>
            <person name="Buerger M."/>
            <person name="Peterson D."/>
            <person name="Chory J."/>
        </authorList>
    </citation>
    <scope>NUCLEOTIDE SEQUENCE [LARGE SCALE GENOMIC DNA]</scope>
</reference>
<dbReference type="AlphaFoldDB" id="A0ABD3BXQ6"/>
<gene>
    <name evidence="2" type="ORF">CASFOL_034189</name>
</gene>
<evidence type="ECO:0000313" key="2">
    <source>
        <dbReference type="EMBL" id="KAL3621993.1"/>
    </source>
</evidence>
<evidence type="ECO:0000313" key="3">
    <source>
        <dbReference type="Proteomes" id="UP001632038"/>
    </source>
</evidence>
<dbReference type="EMBL" id="JAVIJP010000061">
    <property type="protein sequence ID" value="KAL3621993.1"/>
    <property type="molecule type" value="Genomic_DNA"/>
</dbReference>
<comment type="similarity">
    <text evidence="1">Belongs to the STXBP/unc-18/SEC1 family.</text>
</comment>
<sequence length="94" mass="10823">MNDVSVEIMKLLTSTLSNGLLYEMLQQSKSGNSRSSWKIFIMYKVTLKMMSHSCKMADITDQGVSLVDHFRRREPLPSMDAIFFIQPSKENVFL</sequence>
<comment type="caution">
    <text evidence="2">The sequence shown here is derived from an EMBL/GenBank/DDBJ whole genome shotgun (WGS) entry which is preliminary data.</text>
</comment>
<dbReference type="InterPro" id="IPR001619">
    <property type="entry name" value="Sec1-like"/>
</dbReference>
<accession>A0ABD3BXQ6</accession>
<dbReference type="Gene3D" id="3.40.50.2060">
    <property type="match status" value="1"/>
</dbReference>
<dbReference type="Pfam" id="PF00995">
    <property type="entry name" value="Sec1"/>
    <property type="match status" value="1"/>
</dbReference>